<reference evidence="2 3" key="1">
    <citation type="submission" date="2019-09" db="EMBL/GenBank/DDBJ databases">
        <authorList>
            <person name="Depoorter E."/>
        </authorList>
    </citation>
    <scope>NUCLEOTIDE SEQUENCE [LARGE SCALE GENOMIC DNA]</scope>
    <source>
        <strain evidence="2">LMG 30113</strain>
    </source>
</reference>
<evidence type="ECO:0000313" key="2">
    <source>
        <dbReference type="EMBL" id="VWC28069.1"/>
    </source>
</evidence>
<keyword evidence="1" id="KW-0732">Signal</keyword>
<dbReference type="Pfam" id="PF13557">
    <property type="entry name" value="Phenol_MetA_deg"/>
    <property type="match status" value="1"/>
</dbReference>
<sequence length="316" mass="34239">MINSKLEATVVVLLATACTGAIATENGQQSYPLGVNTVLDGILPYPGTTQFYNYTVFYTANRFAGSNGGSSIPGFKSNVFIDSPRVLHTWSPMLGPFTMTSGIVVPVVHANVSVFGSSDSRWGLGDVVVHAMTLGYADPAHYFFSAFAFDFALPSGKFSPNHVANTGINSYAFMPNISVTYFPFEKVEVSATAGYEINSPDRDTGYHSGNVAFLDWVAGYAVTSKLQLGVQGYALKQTTDDTLNGAAYEGGFRGRVYAIGPQVRFDFAQYSGIVFKWQHEFGARNRPQGDRIWLELTFPIDGKVAQSRGASQSDSR</sequence>
<feature type="signal peptide" evidence="1">
    <location>
        <begin position="1"/>
        <end position="23"/>
    </location>
</feature>
<dbReference type="PROSITE" id="PS51257">
    <property type="entry name" value="PROKAR_LIPOPROTEIN"/>
    <property type="match status" value="1"/>
</dbReference>
<organism evidence="2 3">
    <name type="scientific">Burkholderia paludis</name>
    <dbReference type="NCBI Taxonomy" id="1506587"/>
    <lineage>
        <taxon>Bacteria</taxon>
        <taxon>Pseudomonadati</taxon>
        <taxon>Pseudomonadota</taxon>
        <taxon>Betaproteobacteria</taxon>
        <taxon>Burkholderiales</taxon>
        <taxon>Burkholderiaceae</taxon>
        <taxon>Burkholderia</taxon>
        <taxon>Burkholderia cepacia complex</taxon>
    </lineage>
</organism>
<name>A0A6J5F2S8_9BURK</name>
<dbReference type="Proteomes" id="UP000494330">
    <property type="component" value="Unassembled WGS sequence"/>
</dbReference>
<dbReference type="EMBL" id="CABVQD010000031">
    <property type="protein sequence ID" value="VWC28069.1"/>
    <property type="molecule type" value="Genomic_DNA"/>
</dbReference>
<gene>
    <name evidence="2" type="ORF">BPA30113_06121</name>
</gene>
<accession>A0A6J5F2S8</accession>
<evidence type="ECO:0000256" key="1">
    <source>
        <dbReference type="SAM" id="SignalP"/>
    </source>
</evidence>
<evidence type="ECO:0000313" key="3">
    <source>
        <dbReference type="Proteomes" id="UP000494330"/>
    </source>
</evidence>
<dbReference type="InterPro" id="IPR025737">
    <property type="entry name" value="FApF"/>
</dbReference>
<proteinExistence type="predicted"/>
<dbReference type="RefSeq" id="WP_052001533.1">
    <property type="nucleotide sequence ID" value="NZ_CABVQD010000031.1"/>
</dbReference>
<dbReference type="AlphaFoldDB" id="A0A6J5F2S8"/>
<protein>
    <submittedName>
        <fullName evidence="2">Meta-pathway phenol degradation-like protein</fullName>
    </submittedName>
</protein>
<keyword evidence="3" id="KW-1185">Reference proteome</keyword>
<feature type="chain" id="PRO_5044425778" evidence="1">
    <location>
        <begin position="24"/>
        <end position="316"/>
    </location>
</feature>